<evidence type="ECO:0000259" key="9">
    <source>
        <dbReference type="PROSITE" id="PS51684"/>
    </source>
</evidence>
<keyword evidence="11" id="KW-1185">Reference proteome</keyword>
<dbReference type="UniPathway" id="UPA00375"/>
<evidence type="ECO:0000256" key="8">
    <source>
        <dbReference type="SAM" id="MobiDB-lite"/>
    </source>
</evidence>
<dbReference type="PANTHER" id="PTHR23245:SF25">
    <property type="entry name" value="TRNA WYBUTOSINE-SYNTHESIZING PROTEIN 2 HOMOLOG"/>
    <property type="match status" value="1"/>
</dbReference>
<evidence type="ECO:0000313" key="10">
    <source>
        <dbReference type="EMBL" id="KAE7995423.1"/>
    </source>
</evidence>
<evidence type="ECO:0000256" key="2">
    <source>
        <dbReference type="ARBA" id="ARBA00022603"/>
    </source>
</evidence>
<dbReference type="Gene3D" id="2.120.10.80">
    <property type="entry name" value="Kelch-type beta propeller"/>
    <property type="match status" value="2"/>
</dbReference>
<keyword evidence="2" id="KW-0489">Methyltransferase</keyword>
<comment type="catalytic activity">
    <reaction evidence="7">
        <text>4-demethylwyosine(37) in tRNA(Phe) + S-adenosyl-L-methionine = 4-demethyl-7-[(3S)-3-amino-3-carboxypropyl]wyosine(37) in tRNA(Phe) + S-methyl-5'-thioadenosine + H(+)</text>
        <dbReference type="Rhea" id="RHEA:36355"/>
        <dbReference type="Rhea" id="RHEA-COMP:10164"/>
        <dbReference type="Rhea" id="RHEA-COMP:10378"/>
        <dbReference type="ChEBI" id="CHEBI:15378"/>
        <dbReference type="ChEBI" id="CHEBI:17509"/>
        <dbReference type="ChEBI" id="CHEBI:59789"/>
        <dbReference type="ChEBI" id="CHEBI:64315"/>
        <dbReference type="ChEBI" id="CHEBI:73550"/>
        <dbReference type="EC" id="2.5.1.114"/>
    </reaction>
</comment>
<dbReference type="Gene3D" id="3.30.300.110">
    <property type="entry name" value="Met-10+ protein-like domains"/>
    <property type="match status" value="1"/>
</dbReference>
<dbReference type="Gene3D" id="3.30.1960.10">
    <property type="entry name" value="tRNA wybutosine-synthesizing-like"/>
    <property type="match status" value="1"/>
</dbReference>
<dbReference type="SUPFAM" id="SSF53335">
    <property type="entry name" value="S-adenosyl-L-methionine-dependent methyltransferases"/>
    <property type="match status" value="1"/>
</dbReference>
<dbReference type="InterPro" id="IPR003827">
    <property type="entry name" value="tRNA_yW-synthesising"/>
</dbReference>
<evidence type="ECO:0000256" key="6">
    <source>
        <dbReference type="ARBA" id="ARBA00049202"/>
    </source>
</evidence>
<dbReference type="InterPro" id="IPR015915">
    <property type="entry name" value="Kelch-typ_b-propeller"/>
</dbReference>
<dbReference type="Pfam" id="PF01344">
    <property type="entry name" value="Kelch_1"/>
    <property type="match status" value="1"/>
</dbReference>
<sequence length="1039" mass="114871">MEFEKRKAATLASLSSADSDKSPKGTLDAPIIPLLNTLNHHPSYYTTSSCSGRVSILSQPKHSITLNKKARGGTWLFVSHDPADPDSVLSLVFPTESTQQPESELVLRFEPLIIAVECKDLSSAQSLVSIAISSGFRESGITSAGKRVIVAIRCSIRLEVPLGTTETVMVSPEFLRYLVGVANEKMEANRKRTGGFFRALQRTDGFAECDSGDRMAVDAALSDGNSSMCGEGAHMEERDGDTHLGTVGVSGCSLSVVPMVIVGEPVEKLFLWGHSSCVLNDKDENKVIVFGGFGGMGRHARRSECLLLSPFSGTLKSINLEGSPTPRLGHTCSLAGDCVFVIGGRVDPVNILDDVWVLNIAKSDWKLARCIGSVFPPRHRHAAAVVGSKIYVFGGLNNYSISSSFHVLDTVNLQWKELPVDGEWPCARHSHSMVAYGSRLFMFGGYNGEKALGDLYSFDVQTCQWKKEKTAGRSPQARFSHSMFVYKNYLGVIGGCPVRQHCQELALLDLRLHMWKHVTLDSVGKDLFVRSTANVIGDDLVMIGGGASCYAFGTKFSEPMKINLLPLTSINDNPVPSKIRQMHGTHGNSEKTGENNEFFQPPRVENAETLSETPVLNFESELPGANGHQIIASHWVLQLERKYAKLGKDILKKFGWLDLGRKVYTWEDGIHICFPVTKNFCGVFHERQHHSSDDFEGYSDHHLSKPFTGKGILLDDVSCLEALNLLKECGATKLVDEVAEVKRVVKSPQKVMNEAVASLIRHKDISEQLLEELPTRWERLGDIVVLPITSFKDPVWDTIGDELWPIVTKSLNARRLARQGRVAPTGTRDSTLKILVGDNGWVDHRENGILYSFNATRCMFSWGNLSEKLRMARLDCKDEVIVDLFAGIGYFVLPFLVRANAKLVYACEWNPNAIEALQHNLQANSVSDLCIILEGDNRITAPKGVANRVCLGLLPTSEGSWVTAVRALRSEGGILHVHGNVKDSEEGLWTEHVLKSVSEIARSEGYCWEVSIDHVERVKWYAPHIRHLVVDVRCKESRR</sequence>
<protein>
    <recommendedName>
        <fullName evidence="9">SAM-dependent methyltransferase TRM5/TYW2-type domain-containing protein</fullName>
    </recommendedName>
</protein>
<keyword evidence="3" id="KW-0808">Transferase</keyword>
<dbReference type="InterPro" id="IPR029063">
    <property type="entry name" value="SAM-dependent_MTases_sf"/>
</dbReference>
<dbReference type="FunFam" id="3.40.50.150:FF:000131">
    <property type="entry name" value="tRNA wybutosine-synthesizing protein 2/3/4"/>
    <property type="match status" value="1"/>
</dbReference>
<dbReference type="AlphaFoldDB" id="A0A5N6QB61"/>
<dbReference type="Pfam" id="PF25133">
    <property type="entry name" value="TYW2_N_2"/>
    <property type="match status" value="1"/>
</dbReference>
<dbReference type="InterPro" id="IPR056743">
    <property type="entry name" value="TRM5-TYW2-like_MTfase"/>
</dbReference>
<comment type="catalytic activity">
    <reaction evidence="6">
        <text>4-demethyl-7-[(3S)-3-amino-3-carboxypropyl]wyosine(37) in tRNA(Phe) + S-adenosyl-L-methionine = 7-[(3S)-3-amino-3-carboxypropyl]wyosine(37) in tRNA(Phe) + S-adenosyl-L-homocysteine + H(+)</text>
        <dbReference type="Rhea" id="RHEA:36635"/>
        <dbReference type="Rhea" id="RHEA-COMP:10378"/>
        <dbReference type="Rhea" id="RHEA-COMP:10379"/>
        <dbReference type="ChEBI" id="CHEBI:15378"/>
        <dbReference type="ChEBI" id="CHEBI:57856"/>
        <dbReference type="ChEBI" id="CHEBI:59789"/>
        <dbReference type="ChEBI" id="CHEBI:73543"/>
        <dbReference type="ChEBI" id="CHEBI:73550"/>
        <dbReference type="EC" id="2.1.1.282"/>
    </reaction>
</comment>
<evidence type="ECO:0000256" key="5">
    <source>
        <dbReference type="ARBA" id="ARBA00022694"/>
    </source>
</evidence>
<gene>
    <name evidence="10" type="ORF">FH972_000222</name>
</gene>
<dbReference type="FunFam" id="3.30.1960.10:FF:000002">
    <property type="entry name" value="tRNA wybutosine-synthesizing protein 2/3/4"/>
    <property type="match status" value="1"/>
</dbReference>
<dbReference type="InterPro" id="IPR056744">
    <property type="entry name" value="TRM5/TYW2-like_N"/>
</dbReference>
<dbReference type="EMBL" id="CM017321">
    <property type="protein sequence ID" value="KAE7995423.1"/>
    <property type="molecule type" value="Genomic_DNA"/>
</dbReference>
<dbReference type="GO" id="GO:0008175">
    <property type="term" value="F:tRNA methyltransferase activity"/>
    <property type="evidence" value="ECO:0007669"/>
    <property type="project" value="TreeGrafter"/>
</dbReference>
<organism evidence="10 11">
    <name type="scientific">Carpinus fangiana</name>
    <dbReference type="NCBI Taxonomy" id="176857"/>
    <lineage>
        <taxon>Eukaryota</taxon>
        <taxon>Viridiplantae</taxon>
        <taxon>Streptophyta</taxon>
        <taxon>Embryophyta</taxon>
        <taxon>Tracheophyta</taxon>
        <taxon>Spermatophyta</taxon>
        <taxon>Magnoliopsida</taxon>
        <taxon>eudicotyledons</taxon>
        <taxon>Gunneridae</taxon>
        <taxon>Pentapetalae</taxon>
        <taxon>rosids</taxon>
        <taxon>fabids</taxon>
        <taxon>Fagales</taxon>
        <taxon>Betulaceae</taxon>
        <taxon>Carpinus</taxon>
    </lineage>
</organism>
<dbReference type="Pfam" id="PF24681">
    <property type="entry name" value="Kelch_KLHDC2_KLHL20_DRC7"/>
    <property type="match status" value="1"/>
</dbReference>
<feature type="domain" description="SAM-dependent methyltransferase TRM5/TYW2-type" evidence="9">
    <location>
        <begin position="777"/>
        <end position="1036"/>
    </location>
</feature>
<dbReference type="PROSITE" id="PS51684">
    <property type="entry name" value="SAM_MT_TRM5_TYW2"/>
    <property type="match status" value="1"/>
</dbReference>
<dbReference type="Pfam" id="PF02676">
    <property type="entry name" value="TYW3"/>
    <property type="match status" value="1"/>
</dbReference>
<evidence type="ECO:0000256" key="1">
    <source>
        <dbReference type="ARBA" id="ARBA00004797"/>
    </source>
</evidence>
<evidence type="ECO:0000256" key="4">
    <source>
        <dbReference type="ARBA" id="ARBA00022691"/>
    </source>
</evidence>
<feature type="region of interest" description="Disordered" evidence="8">
    <location>
        <begin position="1"/>
        <end position="24"/>
    </location>
</feature>
<keyword evidence="5" id="KW-0819">tRNA processing</keyword>
<dbReference type="GO" id="GO:0005737">
    <property type="term" value="C:cytoplasm"/>
    <property type="evidence" value="ECO:0007669"/>
    <property type="project" value="TreeGrafter"/>
</dbReference>
<dbReference type="GO" id="GO:0102522">
    <property type="term" value="F:tRNA 4-demethylwyosine alpha-amino-alpha-carboxypropyltransferase activity"/>
    <property type="evidence" value="ECO:0007669"/>
    <property type="project" value="UniProtKB-EC"/>
</dbReference>
<evidence type="ECO:0000256" key="3">
    <source>
        <dbReference type="ARBA" id="ARBA00022679"/>
    </source>
</evidence>
<accession>A0A5N6QB61</accession>
<dbReference type="Proteomes" id="UP000327013">
    <property type="component" value="Chromosome 1"/>
</dbReference>
<dbReference type="SUPFAM" id="SSF117281">
    <property type="entry name" value="Kelch motif"/>
    <property type="match status" value="1"/>
</dbReference>
<dbReference type="PANTHER" id="PTHR23245">
    <property type="entry name" value="TRNA METHYLTRANSFERASE"/>
    <property type="match status" value="1"/>
</dbReference>
<comment type="pathway">
    <text evidence="1">tRNA modification; wybutosine-tRNA(Phe) biosynthesis.</text>
</comment>
<dbReference type="InterPro" id="IPR036602">
    <property type="entry name" value="tRNA_yW-synthesising-like_sf"/>
</dbReference>
<proteinExistence type="predicted"/>
<dbReference type="FunFam" id="2.120.10.80:FF:000128">
    <property type="entry name" value="tRNA wybutosine-synthesizing protein 2/3/4"/>
    <property type="match status" value="1"/>
</dbReference>
<dbReference type="GO" id="GO:0030488">
    <property type="term" value="P:tRNA methylation"/>
    <property type="evidence" value="ECO:0007669"/>
    <property type="project" value="TreeGrafter"/>
</dbReference>
<dbReference type="Pfam" id="PF02475">
    <property type="entry name" value="TRM5-TYW2_MTfase"/>
    <property type="match status" value="1"/>
</dbReference>
<dbReference type="GO" id="GO:0031591">
    <property type="term" value="P:wybutosine biosynthetic process"/>
    <property type="evidence" value="ECO:0007669"/>
    <property type="project" value="TreeGrafter"/>
</dbReference>
<evidence type="ECO:0000256" key="7">
    <source>
        <dbReference type="ARBA" id="ARBA00049400"/>
    </source>
</evidence>
<dbReference type="OrthoDB" id="263283at2759"/>
<dbReference type="InterPro" id="IPR006652">
    <property type="entry name" value="Kelch_1"/>
</dbReference>
<reference evidence="10 11" key="1">
    <citation type="submission" date="2019-06" db="EMBL/GenBank/DDBJ databases">
        <title>A chromosomal-level reference genome of Carpinus fangiana (Coryloideae, Betulaceae).</title>
        <authorList>
            <person name="Yang X."/>
            <person name="Wang Z."/>
            <person name="Zhang L."/>
            <person name="Hao G."/>
            <person name="Liu J."/>
            <person name="Yang Y."/>
        </authorList>
    </citation>
    <scope>NUCLEOTIDE SEQUENCE [LARGE SCALE GENOMIC DNA]</scope>
    <source>
        <strain evidence="10">Cfa_2016G</strain>
        <tissue evidence="10">Leaf</tissue>
    </source>
</reference>
<dbReference type="InterPro" id="IPR030382">
    <property type="entry name" value="MeTrfase_TRM5/TYW2"/>
</dbReference>
<dbReference type="SUPFAM" id="SSF111278">
    <property type="entry name" value="SSo0622-like"/>
    <property type="match status" value="1"/>
</dbReference>
<dbReference type="Gene3D" id="3.40.50.150">
    <property type="entry name" value="Vaccinia Virus protein VP39"/>
    <property type="match status" value="1"/>
</dbReference>
<keyword evidence="4" id="KW-0949">S-adenosyl-L-methionine</keyword>
<evidence type="ECO:0000313" key="11">
    <source>
        <dbReference type="Proteomes" id="UP000327013"/>
    </source>
</evidence>
<name>A0A5N6QB61_9ROSI</name>